<dbReference type="Proteomes" id="UP000094056">
    <property type="component" value="Unassembled WGS sequence"/>
</dbReference>
<keyword evidence="1" id="KW-0732">Signal</keyword>
<sequence length="145" mass="16609">MKIMQRIMLCKSFFVLVLLFAIYGCQTASNTITSDKVTGKPYEIGKGSFVELEKKVIGKWMNLKETEAIEFFDDGTMLIGAEDNFHPEVRGYYKFVDNDRLKVHFGKGFYDKLIPPMSFKIAVSENEITLTDEPDGAATRYKRIK</sequence>
<comment type="caution">
    <text evidence="2">The sequence shown here is derived from an EMBL/GenBank/DDBJ whole genome shotgun (WGS) entry which is preliminary data.</text>
</comment>
<gene>
    <name evidence="2" type="ORF">SCARUB_01761</name>
</gene>
<feature type="signal peptide" evidence="1">
    <location>
        <begin position="1"/>
        <end position="28"/>
    </location>
</feature>
<organism evidence="2 3">
    <name type="scientific">Candidatus Scalindua rubra</name>
    <dbReference type="NCBI Taxonomy" id="1872076"/>
    <lineage>
        <taxon>Bacteria</taxon>
        <taxon>Pseudomonadati</taxon>
        <taxon>Planctomycetota</taxon>
        <taxon>Candidatus Brocadiia</taxon>
        <taxon>Candidatus Brocadiales</taxon>
        <taxon>Candidatus Scalinduaceae</taxon>
        <taxon>Candidatus Scalindua</taxon>
    </lineage>
</organism>
<dbReference type="EMBL" id="MAYW01000037">
    <property type="protein sequence ID" value="ODS33137.1"/>
    <property type="molecule type" value="Genomic_DNA"/>
</dbReference>
<dbReference type="PROSITE" id="PS51257">
    <property type="entry name" value="PROKAR_LIPOPROTEIN"/>
    <property type="match status" value="1"/>
</dbReference>
<proteinExistence type="predicted"/>
<evidence type="ECO:0008006" key="4">
    <source>
        <dbReference type="Google" id="ProtNLM"/>
    </source>
</evidence>
<name>A0A1E3XBW3_9BACT</name>
<dbReference type="AlphaFoldDB" id="A0A1E3XBW3"/>
<reference evidence="2 3" key="1">
    <citation type="submission" date="2016-07" db="EMBL/GenBank/DDBJ databases">
        <title>Draft genome of Scalindua rubra, obtained from a brine-seawater interface in the Red Sea, sheds light on salt adaptation in anammox bacteria.</title>
        <authorList>
            <person name="Speth D.R."/>
            <person name="Lagkouvardos I."/>
            <person name="Wang Y."/>
            <person name="Qian P.-Y."/>
            <person name="Dutilh B.E."/>
            <person name="Jetten M.S."/>
        </authorList>
    </citation>
    <scope>NUCLEOTIDE SEQUENCE [LARGE SCALE GENOMIC DNA]</scope>
    <source>
        <strain evidence="2">BSI-1</strain>
    </source>
</reference>
<evidence type="ECO:0000256" key="1">
    <source>
        <dbReference type="SAM" id="SignalP"/>
    </source>
</evidence>
<feature type="chain" id="PRO_5009140087" description="Lipocalin-like domain-containing protein" evidence="1">
    <location>
        <begin position="29"/>
        <end position="145"/>
    </location>
</feature>
<protein>
    <recommendedName>
        <fullName evidence="4">Lipocalin-like domain-containing protein</fullName>
    </recommendedName>
</protein>
<evidence type="ECO:0000313" key="3">
    <source>
        <dbReference type="Proteomes" id="UP000094056"/>
    </source>
</evidence>
<evidence type="ECO:0000313" key="2">
    <source>
        <dbReference type="EMBL" id="ODS33137.1"/>
    </source>
</evidence>
<accession>A0A1E3XBW3</accession>